<evidence type="ECO:0000313" key="2">
    <source>
        <dbReference type="EMBL" id="MBJ7601184.1"/>
    </source>
</evidence>
<sequence length="74" mass="7660">MSPTGDRGTGGQGPSGMELFGLAFLLAAVFLVPLLLGLAIDGVVHSTPIFLLIGILVGVLGAGVTIYTRFKRYL</sequence>
<evidence type="ECO:0000313" key="3">
    <source>
        <dbReference type="Proteomes" id="UP000612893"/>
    </source>
</evidence>
<dbReference type="AlphaFoldDB" id="A0A934K986"/>
<keyword evidence="1" id="KW-1133">Transmembrane helix</keyword>
<accession>A0A934K986</accession>
<feature type="transmembrane region" description="Helical" evidence="1">
    <location>
        <begin position="46"/>
        <end position="68"/>
    </location>
</feature>
<keyword evidence="1" id="KW-0472">Membrane</keyword>
<keyword evidence="3" id="KW-1185">Reference proteome</keyword>
<dbReference type="RefSeq" id="WP_338205317.1">
    <property type="nucleotide sequence ID" value="NZ_JAEKNR010000237.1"/>
</dbReference>
<evidence type="ECO:0008006" key="4">
    <source>
        <dbReference type="Google" id="ProtNLM"/>
    </source>
</evidence>
<comment type="caution">
    <text evidence="2">The sequence shown here is derived from an EMBL/GenBank/DDBJ whole genome shotgun (WGS) entry which is preliminary data.</text>
</comment>
<evidence type="ECO:0000256" key="1">
    <source>
        <dbReference type="SAM" id="Phobius"/>
    </source>
</evidence>
<feature type="transmembrane region" description="Helical" evidence="1">
    <location>
        <begin position="20"/>
        <end position="40"/>
    </location>
</feature>
<gene>
    <name evidence="2" type="ORF">JF922_24315</name>
</gene>
<keyword evidence="1" id="KW-0812">Transmembrane</keyword>
<proteinExistence type="predicted"/>
<organism evidence="2 3">
    <name type="scientific">Candidatus Nephthysia bennettiae</name>
    <dbReference type="NCBI Taxonomy" id="3127016"/>
    <lineage>
        <taxon>Bacteria</taxon>
        <taxon>Bacillati</taxon>
        <taxon>Candidatus Dormiibacterota</taxon>
        <taxon>Candidatus Dormibacteria</taxon>
        <taxon>Candidatus Dormibacterales</taxon>
        <taxon>Candidatus Dormibacteraceae</taxon>
        <taxon>Candidatus Nephthysia</taxon>
    </lineage>
</organism>
<dbReference type="EMBL" id="JAEKNR010000237">
    <property type="protein sequence ID" value="MBJ7601184.1"/>
    <property type="molecule type" value="Genomic_DNA"/>
</dbReference>
<protein>
    <recommendedName>
        <fullName evidence="4">AtpZ/AtpI family protein</fullName>
    </recommendedName>
</protein>
<dbReference type="Proteomes" id="UP000612893">
    <property type="component" value="Unassembled WGS sequence"/>
</dbReference>
<name>A0A934K986_9BACT</name>
<reference evidence="2" key="1">
    <citation type="submission" date="2020-10" db="EMBL/GenBank/DDBJ databases">
        <title>Ca. Dormibacterota MAGs.</title>
        <authorList>
            <person name="Montgomery K."/>
        </authorList>
    </citation>
    <scope>NUCLEOTIDE SEQUENCE [LARGE SCALE GENOMIC DNA]</scope>
    <source>
        <strain evidence="2">SC8812_S17_10</strain>
    </source>
</reference>